<keyword evidence="10" id="KW-1185">Reference proteome</keyword>
<dbReference type="InterPro" id="IPR052192">
    <property type="entry name" value="Insect_Ionotropic_Sensory_Rcpt"/>
</dbReference>
<dbReference type="GO" id="GO:0005886">
    <property type="term" value="C:plasma membrane"/>
    <property type="evidence" value="ECO:0007669"/>
    <property type="project" value="UniProtKB-SubCell"/>
</dbReference>
<comment type="caution">
    <text evidence="9">The sequence shown here is derived from an EMBL/GenBank/DDBJ whole genome shotgun (WGS) entry which is preliminary data.</text>
</comment>
<feature type="transmembrane region" description="Helical" evidence="8">
    <location>
        <begin position="354"/>
        <end position="383"/>
    </location>
</feature>
<evidence type="ECO:0000313" key="9">
    <source>
        <dbReference type="EMBL" id="KAK7871475.1"/>
    </source>
</evidence>
<evidence type="ECO:0008006" key="11">
    <source>
        <dbReference type="Google" id="ProtNLM"/>
    </source>
</evidence>
<evidence type="ECO:0000313" key="10">
    <source>
        <dbReference type="Proteomes" id="UP001378592"/>
    </source>
</evidence>
<dbReference type="Proteomes" id="UP001378592">
    <property type="component" value="Unassembled WGS sequence"/>
</dbReference>
<evidence type="ECO:0000256" key="7">
    <source>
        <dbReference type="ARBA" id="ARBA00023180"/>
    </source>
</evidence>
<gene>
    <name evidence="9" type="ORF">R5R35_010852</name>
</gene>
<evidence type="ECO:0000256" key="2">
    <source>
        <dbReference type="ARBA" id="ARBA00022475"/>
    </source>
</evidence>
<name>A0AAN9W075_9ORTH</name>
<dbReference type="AlphaFoldDB" id="A0AAN9W075"/>
<keyword evidence="2" id="KW-1003">Cell membrane</keyword>
<dbReference type="PANTHER" id="PTHR42643:SF39">
    <property type="entry name" value="IONOTROPIC RECEPTOR 56A-RELATED"/>
    <property type="match status" value="1"/>
</dbReference>
<proteinExistence type="predicted"/>
<keyword evidence="4 8" id="KW-1133">Transmembrane helix</keyword>
<keyword evidence="3 8" id="KW-0812">Transmembrane</keyword>
<dbReference type="SUPFAM" id="SSF53850">
    <property type="entry name" value="Periplasmic binding protein-like II"/>
    <property type="match status" value="1"/>
</dbReference>
<feature type="transmembrane region" description="Helical" evidence="8">
    <location>
        <begin position="108"/>
        <end position="130"/>
    </location>
</feature>
<comment type="subcellular location">
    <subcellularLocation>
        <location evidence="1">Cell membrane</location>
        <topology evidence="1">Multi-pass membrane protein</topology>
    </subcellularLocation>
</comment>
<evidence type="ECO:0000256" key="4">
    <source>
        <dbReference type="ARBA" id="ARBA00022989"/>
    </source>
</evidence>
<reference evidence="9 10" key="1">
    <citation type="submission" date="2024-03" db="EMBL/GenBank/DDBJ databases">
        <title>The genome assembly and annotation of the cricket Gryllus longicercus Weissman &amp; Gray.</title>
        <authorList>
            <person name="Szrajer S."/>
            <person name="Gray D."/>
            <person name="Ylla G."/>
        </authorList>
    </citation>
    <scope>NUCLEOTIDE SEQUENCE [LARGE SCALE GENOMIC DNA]</scope>
    <source>
        <strain evidence="9">DAG 2021-001</strain>
        <tissue evidence="9">Whole body minus gut</tissue>
    </source>
</reference>
<keyword evidence="6" id="KW-0675">Receptor</keyword>
<evidence type="ECO:0000256" key="1">
    <source>
        <dbReference type="ARBA" id="ARBA00004651"/>
    </source>
</evidence>
<evidence type="ECO:0000256" key="6">
    <source>
        <dbReference type="ARBA" id="ARBA00023170"/>
    </source>
</evidence>
<keyword evidence="5 8" id="KW-0472">Membrane</keyword>
<feature type="transmembrane region" description="Helical" evidence="8">
    <location>
        <begin position="161"/>
        <end position="185"/>
    </location>
</feature>
<evidence type="ECO:0000256" key="8">
    <source>
        <dbReference type="SAM" id="Phobius"/>
    </source>
</evidence>
<dbReference type="EMBL" id="JAZDUA010000039">
    <property type="protein sequence ID" value="KAK7871475.1"/>
    <property type="molecule type" value="Genomic_DNA"/>
</dbReference>
<sequence length="397" mass="44346">MPHDLAASTSDCERNWTHRGWDADIVYTLAAHTRTLDGCVRVDRAEVYPNGTHVGGMLDVTRGHVDVYGASRYHEHSLGHQVSYLYPHRQENICVAVKRLAVDQQVSLPSFSGNIWAATVSVLLLFFVALQLGLGVGFVPAVFAVVHTFVLGGFDGRHGRVMIWLSAFSFVMMNFLSGSLVGSLVSPDREAEIDSLEEVDARHPVVYATPVAAETVYHFTREDSPTVFSLGRKVRVVKWEQERRKALFEIANFGSAAIISGSIGLDSLTRVPETIRDGYSLLHRVKECVVAPAYYAFHVRRGWPLIGRFSELLQRLVQAGIITKMFARNLDLIIQDYHTLPLLPGLPSAPYQPLALLLLSPLFVFWVGNLVFALLVFLLEICLNCYCKRRAKKIPQE</sequence>
<dbReference type="PANTHER" id="PTHR42643">
    <property type="entry name" value="IONOTROPIC RECEPTOR 20A-RELATED"/>
    <property type="match status" value="1"/>
</dbReference>
<keyword evidence="7" id="KW-0325">Glycoprotein</keyword>
<evidence type="ECO:0000256" key="5">
    <source>
        <dbReference type="ARBA" id="ARBA00023136"/>
    </source>
</evidence>
<protein>
    <recommendedName>
        <fullName evidence="11">Ionotropic receptor</fullName>
    </recommendedName>
</protein>
<evidence type="ECO:0000256" key="3">
    <source>
        <dbReference type="ARBA" id="ARBA00022692"/>
    </source>
</evidence>
<organism evidence="9 10">
    <name type="scientific">Gryllus longicercus</name>
    <dbReference type="NCBI Taxonomy" id="2509291"/>
    <lineage>
        <taxon>Eukaryota</taxon>
        <taxon>Metazoa</taxon>
        <taxon>Ecdysozoa</taxon>
        <taxon>Arthropoda</taxon>
        <taxon>Hexapoda</taxon>
        <taxon>Insecta</taxon>
        <taxon>Pterygota</taxon>
        <taxon>Neoptera</taxon>
        <taxon>Polyneoptera</taxon>
        <taxon>Orthoptera</taxon>
        <taxon>Ensifera</taxon>
        <taxon>Gryllidea</taxon>
        <taxon>Grylloidea</taxon>
        <taxon>Gryllidae</taxon>
        <taxon>Gryllinae</taxon>
        <taxon>Gryllus</taxon>
    </lineage>
</organism>
<feature type="transmembrane region" description="Helical" evidence="8">
    <location>
        <begin position="136"/>
        <end position="154"/>
    </location>
</feature>
<accession>A0AAN9W075</accession>